<dbReference type="SUPFAM" id="SSF49785">
    <property type="entry name" value="Galactose-binding domain-like"/>
    <property type="match status" value="1"/>
</dbReference>
<accession>A0A101H0R9</accession>
<dbReference type="SUPFAM" id="SSF51011">
    <property type="entry name" value="Glycosyl hydrolase domain"/>
    <property type="match status" value="1"/>
</dbReference>
<reference evidence="9" key="1">
    <citation type="journal article" date="2015" name="MBio">
        <title>Genome-resolved metagenomic analysis reveals roles for candidate phyla and other microbial community members in biogeochemical transformations in oil reservoirs.</title>
        <authorList>
            <person name="Hu P."/>
            <person name="Tom L."/>
            <person name="Singh A."/>
            <person name="Thomas B.C."/>
            <person name="Baker B.J."/>
            <person name="Piceno Y.M."/>
            <person name="Andersen G.L."/>
            <person name="Banfield J.F."/>
        </authorList>
    </citation>
    <scope>NUCLEOTIDE SEQUENCE [LARGE SCALE GENOMIC DNA]</scope>
    <source>
        <strain evidence="9">46_47</strain>
    </source>
</reference>
<dbReference type="PATRIC" id="fig|1236046.6.peg.396"/>
<dbReference type="GO" id="GO:0046556">
    <property type="term" value="F:alpha-L-arabinofuranosidase activity"/>
    <property type="evidence" value="ECO:0007669"/>
    <property type="project" value="UniProtKB-EC"/>
</dbReference>
<dbReference type="SUPFAM" id="SSF51445">
    <property type="entry name" value="(Trans)glycosidases"/>
    <property type="match status" value="1"/>
</dbReference>
<evidence type="ECO:0000256" key="6">
    <source>
        <dbReference type="ARBA" id="ARBA00023180"/>
    </source>
</evidence>
<evidence type="ECO:0000313" key="8">
    <source>
        <dbReference type="EMBL" id="HCO70309.1"/>
    </source>
</evidence>
<sequence length="648" mass="73774">MKTAAILLTFLLMMILIAVTLVANTDHVLTIDPSNPGPEISPFLYGIFFEDINHAVDGGLYAELVRNRSFEHKDPLEGWFAVFETGCQATFSIDSDLPLNENNPHYLSFDIASENRSVSLSNNGYDGIPLKKGERYEFSAFIRGNPEYSGEITVLLTDAKRDKIAEASLGSAFGAEWEKYSVEFEIPEDYGNGRLLLTMKGAGEVCLDMISLFPEENWNGMRVDLLKMLEELKPGFVRFPGGCLVEGDRLENAYRWKDTIGPIEERKANYNLWGYHQSYGIGFFEYLLLSERLEAEPIPIFNSGMSCQVRGAEYCPIDEMDEWIKNVLDFLEFANGPQNSFWGSKRVELGHPEPFNVKYVGIGNENWGTEYHDRFPLFREAVKEIHPEITIVFSGPPSFEGASFNRAWRWARENDVEILDEHMYAVPEWMLRNTERYDKYDRSGPKVMLGEYAAHAAGTRNTLQAAMAEAALMTGLERNSDIVIMAAYAPLFNRPGWSQWTPDLIWFDNTRVYGTPSYHVQKLFNENLGDVVIPSNLTDENLEVIGYWFKSLYHVCVYDHETENLIIKIVNPWPEEKEVRVEIGQELKIKGQAEVILMTSDSVFDENTFENPDKVLPKKYDLSGLSNEFTFTFAGNSITILRLKAVGL</sequence>
<dbReference type="Proteomes" id="UP000054260">
    <property type="component" value="Unassembled WGS sequence"/>
</dbReference>
<dbReference type="PANTHER" id="PTHR31776">
    <property type="entry name" value="ALPHA-L-ARABINOFURANOSIDASE 1"/>
    <property type="match status" value="1"/>
</dbReference>
<keyword evidence="6" id="KW-0325">Glycoprotein</keyword>
<dbReference type="Gene3D" id="3.20.20.80">
    <property type="entry name" value="Glycosidases"/>
    <property type="match status" value="1"/>
</dbReference>
<name>A0A101H0R9_9BACT</name>
<reference evidence="8 11" key="3">
    <citation type="journal article" date="2018" name="Nat. Biotechnol.">
        <title>A standardized bacterial taxonomy based on genome phylogeny substantially revises the tree of life.</title>
        <authorList>
            <person name="Parks D.H."/>
            <person name="Chuvochina M."/>
            <person name="Waite D.W."/>
            <person name="Rinke C."/>
            <person name="Skarshewski A."/>
            <person name="Chaumeil P.A."/>
            <person name="Hugenholtz P."/>
        </authorList>
    </citation>
    <scope>NUCLEOTIDE SEQUENCE [LARGE SCALE GENOMIC DNA]</scope>
    <source>
        <strain evidence="8">UBA9905</strain>
    </source>
</reference>
<dbReference type="AlphaFoldDB" id="A0A101H0R9"/>
<feature type="domain" description="Alpha-L-arabinofuranosidase C-terminal" evidence="7">
    <location>
        <begin position="450"/>
        <end position="637"/>
    </location>
</feature>
<dbReference type="InterPro" id="IPR008979">
    <property type="entry name" value="Galactose-bd-like_sf"/>
</dbReference>
<proteinExistence type="inferred from homology"/>
<evidence type="ECO:0000313" key="10">
    <source>
        <dbReference type="Proteomes" id="UP000054260"/>
    </source>
</evidence>
<dbReference type="InterPro" id="IPR017853">
    <property type="entry name" value="GH"/>
</dbReference>
<dbReference type="EC" id="3.2.1.55" evidence="3"/>
<dbReference type="EMBL" id="LGGH01000028">
    <property type="protein sequence ID" value="KUK68221.1"/>
    <property type="molecule type" value="Genomic_DNA"/>
</dbReference>
<dbReference type="Pfam" id="PF22848">
    <property type="entry name" value="ASD1_dom"/>
    <property type="match status" value="1"/>
</dbReference>
<gene>
    <name evidence="8" type="ORF">DIT26_07015</name>
    <name evidence="9" type="ORF">XD86_0316</name>
</gene>
<evidence type="ECO:0000256" key="4">
    <source>
        <dbReference type="ARBA" id="ARBA00022729"/>
    </source>
</evidence>
<dbReference type="PANTHER" id="PTHR31776:SF0">
    <property type="entry name" value="ALPHA-L-ARABINOFURANOSIDASE 1"/>
    <property type="match status" value="1"/>
</dbReference>
<dbReference type="Gene3D" id="2.60.40.1180">
    <property type="entry name" value="Golgi alpha-mannosidase II"/>
    <property type="match status" value="1"/>
</dbReference>
<dbReference type="InterPro" id="IPR003305">
    <property type="entry name" value="CenC_carb-bd"/>
</dbReference>
<keyword evidence="5" id="KW-0378">Hydrolase</keyword>
<organism evidence="9 10">
    <name type="scientific">Mesotoga infera</name>
    <dbReference type="NCBI Taxonomy" id="1236046"/>
    <lineage>
        <taxon>Bacteria</taxon>
        <taxon>Thermotogati</taxon>
        <taxon>Thermotogota</taxon>
        <taxon>Thermotogae</taxon>
        <taxon>Kosmotogales</taxon>
        <taxon>Kosmotogaceae</taxon>
        <taxon>Mesotoga</taxon>
    </lineage>
</organism>
<evidence type="ECO:0000256" key="5">
    <source>
        <dbReference type="ARBA" id="ARBA00022801"/>
    </source>
</evidence>
<dbReference type="InterPro" id="IPR051563">
    <property type="entry name" value="Glycosyl_Hydrolase_51"/>
</dbReference>
<dbReference type="SMART" id="SM00813">
    <property type="entry name" value="Alpha-L-AF_C"/>
    <property type="match status" value="1"/>
</dbReference>
<dbReference type="Pfam" id="PF06964">
    <property type="entry name" value="Alpha-L-AF_C"/>
    <property type="match status" value="1"/>
</dbReference>
<evidence type="ECO:0000256" key="1">
    <source>
        <dbReference type="ARBA" id="ARBA00001462"/>
    </source>
</evidence>
<comment type="similarity">
    <text evidence="2">Belongs to the glycosyl hydrolase 51 family.</text>
</comment>
<dbReference type="Pfam" id="PF02018">
    <property type="entry name" value="CBM_4_9"/>
    <property type="match status" value="1"/>
</dbReference>
<dbReference type="EMBL" id="DQBS01000158">
    <property type="protein sequence ID" value="HCO70309.1"/>
    <property type="molecule type" value="Genomic_DNA"/>
</dbReference>
<dbReference type="GO" id="GO:0046373">
    <property type="term" value="P:L-arabinose metabolic process"/>
    <property type="evidence" value="ECO:0007669"/>
    <property type="project" value="InterPro"/>
</dbReference>
<keyword evidence="4" id="KW-0732">Signal</keyword>
<evidence type="ECO:0000259" key="7">
    <source>
        <dbReference type="SMART" id="SM00813"/>
    </source>
</evidence>
<comment type="catalytic activity">
    <reaction evidence="1">
        <text>Hydrolysis of terminal non-reducing alpha-L-arabinofuranoside residues in alpha-L-arabinosides.</text>
        <dbReference type="EC" id="3.2.1.55"/>
    </reaction>
</comment>
<dbReference type="InterPro" id="IPR010720">
    <property type="entry name" value="Alpha-L-AF_C"/>
</dbReference>
<evidence type="ECO:0000256" key="2">
    <source>
        <dbReference type="ARBA" id="ARBA00007186"/>
    </source>
</evidence>
<evidence type="ECO:0000313" key="11">
    <source>
        <dbReference type="Proteomes" id="UP000264215"/>
    </source>
</evidence>
<comment type="caution">
    <text evidence="9">The sequence shown here is derived from an EMBL/GenBank/DDBJ whole genome shotgun (WGS) entry which is preliminary data.</text>
</comment>
<evidence type="ECO:0000313" key="9">
    <source>
        <dbReference type="EMBL" id="KUK68221.1"/>
    </source>
</evidence>
<evidence type="ECO:0000256" key="3">
    <source>
        <dbReference type="ARBA" id="ARBA00012670"/>
    </source>
</evidence>
<dbReference type="Proteomes" id="UP000264215">
    <property type="component" value="Unassembled WGS sequence"/>
</dbReference>
<dbReference type="Gene3D" id="2.60.120.260">
    <property type="entry name" value="Galactose-binding domain-like"/>
    <property type="match status" value="1"/>
</dbReference>
<reference evidence="10" key="2">
    <citation type="journal article" date="2015" name="MBio">
        <title>Genome-Resolved Metagenomic Analysis Reveals Roles for Candidate Phyla and Other Microbial Community Members in Biogeochemical Transformations in Oil Reservoirs.</title>
        <authorList>
            <person name="Hu P."/>
            <person name="Tom L."/>
            <person name="Singh A."/>
            <person name="Thomas B.C."/>
            <person name="Baker B.J."/>
            <person name="Piceno Y.M."/>
            <person name="Andersen G.L."/>
            <person name="Banfield J.F."/>
        </authorList>
    </citation>
    <scope>NUCLEOTIDE SEQUENCE [LARGE SCALE GENOMIC DNA]</scope>
</reference>
<dbReference type="InterPro" id="IPR013780">
    <property type="entry name" value="Glyco_hydro_b"/>
</dbReference>
<dbReference type="InterPro" id="IPR055235">
    <property type="entry name" value="ASD1_cat"/>
</dbReference>
<protein>
    <recommendedName>
        <fullName evidence="3">non-reducing end alpha-L-arabinofuranosidase</fullName>
        <ecNumber evidence="3">3.2.1.55</ecNumber>
    </recommendedName>
</protein>